<reference evidence="2" key="1">
    <citation type="journal article" date="2014" name="PLoS ONE">
        <title>An unclassified microorganism: novel pathogen candidate lurking in human airways.</title>
        <authorList>
            <person name="Fukuda K."/>
            <person name="Yatera K."/>
            <person name="Ogawa M."/>
            <person name="Kawanami T."/>
            <person name="Yamasaki K."/>
            <person name="Noguchi S."/>
            <person name="Murphy R.S."/>
            <person name="Mukae H."/>
            <person name="Taniguchi H."/>
        </authorList>
    </citation>
    <scope>NUCLEOTIDE SEQUENCE</scope>
    <source>
        <strain evidence="2">IOLA-A4PG</strain>
    </source>
</reference>
<dbReference type="EMBL" id="AB828323">
    <property type="protein sequence ID" value="BAP19089.1"/>
    <property type="molecule type" value="Genomic_DNA"/>
</dbReference>
<dbReference type="InterPro" id="IPR035684">
    <property type="entry name" value="ArgRS_core"/>
</dbReference>
<sequence length="484" mass="58145">MFYLSKILNKSLTEERCFLSTHEITCYEFINCNFEINNKYFIVEKINIYTNLKINFDYFGDLIDMIHEINNKNLEINNNKKVLIDHFGVNFGKIVHFGHLRTLIYGNLIKKLYKYIGIDVKSDTHFGDGNIHIYKYIKYFKNNNYDLNILNKFNINDLNDVYIKVRNSEKNNYNCEDVINISKNINKIGTYEFNIRQKIKDTSLDYINNILKKFHISFDFMYTESKYYSLCNFLINFGIENNLFKYDNYNRLITNNNIVLTNSIGEFLYAFIDIATIIERKLMNISKIIYIVDKRQSLHFKLIFDFIENLFKIDLVHIKYGYIYNSKNQIISSRNEVNVDILNLIQHYESLGYKINHIIFAIYLYEIKHRMQSDYLFLENIFYEILNEAKILYEKISHIEDIIFKKENKKNILSNIEKNILTKLVQLYESIHICIENNILDRFCFIVNEFKLLMLKLDIDNISLIFSQHFMKTIKLFNFIFLSN</sequence>
<accession>A0A077JNH3</accession>
<feature type="domain" description="Arginyl-tRNA synthetase catalytic core" evidence="1">
    <location>
        <begin position="73"/>
        <end position="345"/>
    </location>
</feature>
<evidence type="ECO:0000313" key="2">
    <source>
        <dbReference type="EMBL" id="BAP19089.1"/>
    </source>
</evidence>
<name>A0A077JNH3_9ZZZZ</name>
<dbReference type="AlphaFoldDB" id="A0A077JNH3"/>
<dbReference type="GO" id="GO:0005524">
    <property type="term" value="F:ATP binding"/>
    <property type="evidence" value="ECO:0007669"/>
    <property type="project" value="InterPro"/>
</dbReference>
<dbReference type="InterPro" id="IPR001278">
    <property type="entry name" value="Arg-tRNA-ligase"/>
</dbReference>
<proteinExistence type="predicted"/>
<evidence type="ECO:0000259" key="1">
    <source>
        <dbReference type="Pfam" id="PF00750"/>
    </source>
</evidence>
<protein>
    <recommendedName>
        <fullName evidence="1">Arginyl-tRNA synthetase catalytic core domain-containing protein</fullName>
    </recommendedName>
</protein>
<dbReference type="Gene3D" id="3.40.50.620">
    <property type="entry name" value="HUPs"/>
    <property type="match status" value="1"/>
</dbReference>
<dbReference type="PANTHER" id="PTHR11956">
    <property type="entry name" value="ARGINYL-TRNA SYNTHETASE"/>
    <property type="match status" value="1"/>
</dbReference>
<dbReference type="PRINTS" id="PR01038">
    <property type="entry name" value="TRNASYNTHARG"/>
</dbReference>
<organism evidence="2">
    <name type="scientific">uncultured microorganism</name>
    <dbReference type="NCBI Taxonomy" id="358574"/>
    <lineage>
        <taxon>unclassified sequences</taxon>
        <taxon>environmental samples</taxon>
    </lineage>
</organism>
<dbReference type="InterPro" id="IPR014729">
    <property type="entry name" value="Rossmann-like_a/b/a_fold"/>
</dbReference>
<dbReference type="SUPFAM" id="SSF52374">
    <property type="entry name" value="Nucleotidylyl transferase"/>
    <property type="match status" value="1"/>
</dbReference>
<dbReference type="Pfam" id="PF00750">
    <property type="entry name" value="tRNA-synt_1d"/>
    <property type="match status" value="1"/>
</dbReference>
<dbReference type="GO" id="GO:0004814">
    <property type="term" value="F:arginine-tRNA ligase activity"/>
    <property type="evidence" value="ECO:0007669"/>
    <property type="project" value="InterPro"/>
</dbReference>
<dbReference type="PANTHER" id="PTHR11956:SF11">
    <property type="entry name" value="ARGININE--TRNA LIGASE, MITOCHONDRIAL-RELATED"/>
    <property type="match status" value="1"/>
</dbReference>